<feature type="compositionally biased region" description="Acidic residues" evidence="1">
    <location>
        <begin position="20"/>
        <end position="33"/>
    </location>
</feature>
<accession>D8RSX8</accession>
<dbReference type="EMBL" id="GL377589">
    <property type="protein sequence ID" value="EFJ24415.1"/>
    <property type="molecule type" value="Genomic_DNA"/>
</dbReference>
<feature type="region of interest" description="Disordered" evidence="1">
    <location>
        <begin position="1"/>
        <end position="39"/>
    </location>
</feature>
<protein>
    <submittedName>
        <fullName evidence="2">Uncharacterized protein</fullName>
    </submittedName>
</protein>
<name>D8RSX8_SELML</name>
<reference evidence="2 3" key="1">
    <citation type="journal article" date="2011" name="Science">
        <title>The Selaginella genome identifies genetic changes associated with the evolution of vascular plants.</title>
        <authorList>
            <person name="Banks J.A."/>
            <person name="Nishiyama T."/>
            <person name="Hasebe M."/>
            <person name="Bowman J.L."/>
            <person name="Gribskov M."/>
            <person name="dePamphilis C."/>
            <person name="Albert V.A."/>
            <person name="Aono N."/>
            <person name="Aoyama T."/>
            <person name="Ambrose B.A."/>
            <person name="Ashton N.W."/>
            <person name="Axtell M.J."/>
            <person name="Barker E."/>
            <person name="Barker M.S."/>
            <person name="Bennetzen J.L."/>
            <person name="Bonawitz N.D."/>
            <person name="Chapple C."/>
            <person name="Cheng C."/>
            <person name="Correa L.G."/>
            <person name="Dacre M."/>
            <person name="DeBarry J."/>
            <person name="Dreyer I."/>
            <person name="Elias M."/>
            <person name="Engstrom E.M."/>
            <person name="Estelle M."/>
            <person name="Feng L."/>
            <person name="Finet C."/>
            <person name="Floyd S.K."/>
            <person name="Frommer W.B."/>
            <person name="Fujita T."/>
            <person name="Gramzow L."/>
            <person name="Gutensohn M."/>
            <person name="Harholt J."/>
            <person name="Hattori M."/>
            <person name="Heyl A."/>
            <person name="Hirai T."/>
            <person name="Hiwatashi Y."/>
            <person name="Ishikawa M."/>
            <person name="Iwata M."/>
            <person name="Karol K.G."/>
            <person name="Koehler B."/>
            <person name="Kolukisaoglu U."/>
            <person name="Kubo M."/>
            <person name="Kurata T."/>
            <person name="Lalonde S."/>
            <person name="Li K."/>
            <person name="Li Y."/>
            <person name="Litt A."/>
            <person name="Lyons E."/>
            <person name="Manning G."/>
            <person name="Maruyama T."/>
            <person name="Michael T.P."/>
            <person name="Mikami K."/>
            <person name="Miyazaki S."/>
            <person name="Morinaga S."/>
            <person name="Murata T."/>
            <person name="Mueller-Roeber B."/>
            <person name="Nelson D.R."/>
            <person name="Obara M."/>
            <person name="Oguri Y."/>
            <person name="Olmstead R.G."/>
            <person name="Onodera N."/>
            <person name="Petersen B.L."/>
            <person name="Pils B."/>
            <person name="Prigge M."/>
            <person name="Rensing S.A."/>
            <person name="Riano-Pachon D.M."/>
            <person name="Roberts A.W."/>
            <person name="Sato Y."/>
            <person name="Scheller H.V."/>
            <person name="Schulz B."/>
            <person name="Schulz C."/>
            <person name="Shakirov E.V."/>
            <person name="Shibagaki N."/>
            <person name="Shinohara N."/>
            <person name="Shippen D.E."/>
            <person name="Soerensen I."/>
            <person name="Sotooka R."/>
            <person name="Sugimoto N."/>
            <person name="Sugita M."/>
            <person name="Sumikawa N."/>
            <person name="Tanurdzic M."/>
            <person name="Theissen G."/>
            <person name="Ulvskov P."/>
            <person name="Wakazuki S."/>
            <person name="Weng J.K."/>
            <person name="Willats W.W."/>
            <person name="Wipf D."/>
            <person name="Wolf P.G."/>
            <person name="Yang L."/>
            <person name="Zimmer A.D."/>
            <person name="Zhu Q."/>
            <person name="Mitros T."/>
            <person name="Hellsten U."/>
            <person name="Loque D."/>
            <person name="Otillar R."/>
            <person name="Salamov A."/>
            <person name="Schmutz J."/>
            <person name="Shapiro H."/>
            <person name="Lindquist E."/>
            <person name="Lucas S."/>
            <person name="Rokhsar D."/>
            <person name="Grigoriev I.V."/>
        </authorList>
    </citation>
    <scope>NUCLEOTIDE SEQUENCE [LARGE SCALE GENOMIC DNA]</scope>
</reference>
<evidence type="ECO:0000313" key="3">
    <source>
        <dbReference type="Proteomes" id="UP000001514"/>
    </source>
</evidence>
<dbReference type="HOGENOM" id="CLU_759516_0_0_1"/>
<dbReference type="AlphaFoldDB" id="D8RSX8"/>
<sequence length="405" mass="45092">MPKKKALLPRPVVSRSEPAEEHESEGEDEEDEFSVQIAPGLLPAPLRLDPPGPSDPVIAPYADFLHFTQVPDVPRKLAGAQEVRGQSWPLAPPDEICRGSTNISISSSKDVALPPLIFSKQHKFTVVCYSEPDPNGDGGDANKLCSVVSVEKERDGEDDEILQGRDLEGRITRFGDLSSKVDFCMQVRSLYKFETRIVNDTTGVFKSTKPRVCGACSLQARAELLPDLRHKYGFLFRHTIHVHGPAGCDFESKVRLADRSRVDVLAVKIGPSASGGSSKPEVLRVLQVTHFIGVSITPIPRTSSAMPRPLPPEFRDPQHLTMDEDFFDRAELTFQDKEEEDVPPPSNPPFRRPSRSEPAIFIVVTKLCKRLTCKRVFSKFIKLEVHTNDNYVKVNVEGKFSLVLF</sequence>
<dbReference type="KEGG" id="smo:SELMODRAFT_414486"/>
<proteinExistence type="predicted"/>
<dbReference type="InParanoid" id="D8RSX8"/>
<dbReference type="Gramene" id="EFJ24415">
    <property type="protein sequence ID" value="EFJ24415"/>
    <property type="gene ID" value="SELMODRAFT_414486"/>
</dbReference>
<evidence type="ECO:0000313" key="2">
    <source>
        <dbReference type="EMBL" id="EFJ24415.1"/>
    </source>
</evidence>
<evidence type="ECO:0000256" key="1">
    <source>
        <dbReference type="SAM" id="MobiDB-lite"/>
    </source>
</evidence>
<organism evidence="3">
    <name type="scientific">Selaginella moellendorffii</name>
    <name type="common">Spikemoss</name>
    <dbReference type="NCBI Taxonomy" id="88036"/>
    <lineage>
        <taxon>Eukaryota</taxon>
        <taxon>Viridiplantae</taxon>
        <taxon>Streptophyta</taxon>
        <taxon>Embryophyta</taxon>
        <taxon>Tracheophyta</taxon>
        <taxon>Lycopodiopsida</taxon>
        <taxon>Selaginellales</taxon>
        <taxon>Selaginellaceae</taxon>
        <taxon>Selaginella</taxon>
    </lineage>
</organism>
<dbReference type="Proteomes" id="UP000001514">
    <property type="component" value="Unassembled WGS sequence"/>
</dbReference>
<keyword evidence="3" id="KW-1185">Reference proteome</keyword>
<gene>
    <name evidence="2" type="ORF">SELMODRAFT_414486</name>
</gene>